<dbReference type="HOGENOM" id="CLU_204856_0_0_1"/>
<sequence length="68" mass="7753">MMMITDTHGLDIVVTMTRGGAELSQAWQSFQKDVMMIELEFPYEMLECPTTLCTGDDLQKYGKFILKA</sequence>
<accession>F0X1U8</accession>
<reference evidence="1" key="2">
    <citation type="submission" date="2011-02" db="EMBL/GenBank/DDBJ databases">
        <authorList>
            <person name="MacLean D."/>
        </authorList>
    </citation>
    <scope>NUCLEOTIDE SEQUENCE</scope>
</reference>
<dbReference type="AlphaFoldDB" id="F0X1U8"/>
<organism evidence="1">
    <name type="scientific">Albugo laibachii Nc14</name>
    <dbReference type="NCBI Taxonomy" id="890382"/>
    <lineage>
        <taxon>Eukaryota</taxon>
        <taxon>Sar</taxon>
        <taxon>Stramenopiles</taxon>
        <taxon>Oomycota</taxon>
        <taxon>Peronosporomycetes</taxon>
        <taxon>Albuginales</taxon>
        <taxon>Albuginaceae</taxon>
        <taxon>Albugo</taxon>
    </lineage>
</organism>
<proteinExistence type="predicted"/>
<protein>
    <submittedName>
        <fullName evidence="1">AlNc14C694G12411 protein</fullName>
    </submittedName>
</protein>
<dbReference type="EMBL" id="FR824675">
    <property type="protein sequence ID" value="CCA27803.1"/>
    <property type="molecule type" value="Genomic_DNA"/>
</dbReference>
<name>F0X1U8_9STRA</name>
<reference evidence="1" key="1">
    <citation type="journal article" date="2011" name="PLoS Biol.">
        <title>Gene gain and loss during evolution of obligate parasitism in the white rust pathogen of Arabidopsis thaliana.</title>
        <authorList>
            <person name="Kemen E."/>
            <person name="Gardiner A."/>
            <person name="Schultz-Larsen T."/>
            <person name="Kemen A.C."/>
            <person name="Balmuth A.L."/>
            <person name="Robert-Seilaniantz A."/>
            <person name="Bailey K."/>
            <person name="Holub E."/>
            <person name="Studholme D.J."/>
            <person name="Maclean D."/>
            <person name="Jones J.D."/>
        </authorList>
    </citation>
    <scope>NUCLEOTIDE SEQUENCE</scope>
</reference>
<gene>
    <name evidence="1" type="primary">AlNc14C694G12411</name>
    <name evidence="1" type="ORF">ALNC14_139470</name>
</gene>
<evidence type="ECO:0000313" key="1">
    <source>
        <dbReference type="EMBL" id="CCA27803.1"/>
    </source>
</evidence>